<dbReference type="GO" id="GO:0042254">
    <property type="term" value="P:ribosome biogenesis"/>
    <property type="evidence" value="ECO:0007669"/>
    <property type="project" value="UniProtKB-UniRule"/>
</dbReference>
<gene>
    <name evidence="8" type="primary">GTPBP5</name>
    <name evidence="10 11" type="synonym">LOC112682209</name>
    <name evidence="8" type="ORF">g.95006</name>
</gene>
<reference evidence="8" key="1">
    <citation type="submission" date="2018-04" db="EMBL/GenBank/DDBJ databases">
        <title>Transcriptome assembly of Sipha flava.</title>
        <authorList>
            <person name="Scully E.D."/>
            <person name="Geib S.M."/>
            <person name="Palmer N.A."/>
            <person name="Koch K."/>
            <person name="Bradshaw J."/>
            <person name="Heng-Moss T."/>
            <person name="Sarath G."/>
        </authorList>
    </citation>
    <scope>NUCLEOTIDE SEQUENCE</scope>
</reference>
<dbReference type="Proteomes" id="UP000694846">
    <property type="component" value="Unplaced"/>
</dbReference>
<organism evidence="8">
    <name type="scientific">Sipha flava</name>
    <name type="common">yellow sugarcane aphid</name>
    <dbReference type="NCBI Taxonomy" id="143950"/>
    <lineage>
        <taxon>Eukaryota</taxon>
        <taxon>Metazoa</taxon>
        <taxon>Ecdysozoa</taxon>
        <taxon>Arthropoda</taxon>
        <taxon>Hexapoda</taxon>
        <taxon>Insecta</taxon>
        <taxon>Pterygota</taxon>
        <taxon>Neoptera</taxon>
        <taxon>Paraneoptera</taxon>
        <taxon>Hemiptera</taxon>
        <taxon>Sternorrhyncha</taxon>
        <taxon>Aphidomorpha</taxon>
        <taxon>Aphidoidea</taxon>
        <taxon>Aphididae</taxon>
        <taxon>Sipha</taxon>
    </lineage>
</organism>
<evidence type="ECO:0000313" key="9">
    <source>
        <dbReference type="Proteomes" id="UP000694846"/>
    </source>
</evidence>
<dbReference type="Pfam" id="PF01018">
    <property type="entry name" value="GTP1_OBG"/>
    <property type="match status" value="1"/>
</dbReference>
<feature type="region of interest" description="Disordered" evidence="5">
    <location>
        <begin position="30"/>
        <end position="62"/>
    </location>
</feature>
<evidence type="ECO:0000256" key="3">
    <source>
        <dbReference type="ARBA" id="ARBA00022741"/>
    </source>
</evidence>
<dbReference type="InterPro" id="IPR036726">
    <property type="entry name" value="GTP1_OBG_dom_sf"/>
</dbReference>
<dbReference type="InterPro" id="IPR006073">
    <property type="entry name" value="GTP-bd"/>
</dbReference>
<keyword evidence="3" id="KW-0547">Nucleotide-binding</keyword>
<evidence type="ECO:0000256" key="2">
    <source>
        <dbReference type="ARBA" id="ARBA00022517"/>
    </source>
</evidence>
<evidence type="ECO:0000256" key="5">
    <source>
        <dbReference type="SAM" id="MobiDB-lite"/>
    </source>
</evidence>
<dbReference type="InterPro" id="IPR006169">
    <property type="entry name" value="GTP1_OBG_dom"/>
</dbReference>
<dbReference type="RefSeq" id="XP_025408509.1">
    <property type="nucleotide sequence ID" value="XM_025552724.1"/>
</dbReference>
<sequence>MWSLSKIGRRMVTVFVGRCQQQQQQQQQNWHDLPRCHSSCSSPTTDVASPLRSTKKKSDRASSKHLVDVKTVRVTGGCGGDGRVSFLKLFGNENAGPDGGDGGNGGHVVFRASENVTGLEHVLSLIKAPDGENGYNKDCHGKCAEHHFVDVPVGTVVKDSTGRVVGDLSRHGMLFVAARGGAGGHGNRYFATDTEQVPEVAEVGGAGESLQYTLELSSIADFGLLGFPNAGKSTLLRAITRARPKVAPYPFTTLQPYIGIVRYSDMETVAVADLPGLIENSHCNHGLGISFLRHVQRCMALLLLVDLSLPEPWSYVDVLRNEVRCFSESILDRPQVIVANKIDVDGARDNLIALKQWLPGDTVIEVSAKHGINLEFLLKHMKHIYDEKLKGAEPNAIRTPR</sequence>
<dbReference type="OrthoDB" id="347018at2759"/>
<dbReference type="Gene3D" id="2.70.210.12">
    <property type="entry name" value="GTP1/OBG domain"/>
    <property type="match status" value="1"/>
</dbReference>
<dbReference type="InterPro" id="IPR027417">
    <property type="entry name" value="P-loop_NTPase"/>
</dbReference>
<dbReference type="NCBIfam" id="NF008956">
    <property type="entry name" value="PRK12299.1"/>
    <property type="match status" value="1"/>
</dbReference>
<dbReference type="FunFam" id="2.70.210.12:FF:000001">
    <property type="entry name" value="GTPase Obg"/>
    <property type="match status" value="1"/>
</dbReference>
<evidence type="ECO:0000259" key="7">
    <source>
        <dbReference type="PROSITE" id="PS51883"/>
    </source>
</evidence>
<evidence type="ECO:0000313" key="11">
    <source>
        <dbReference type="RefSeq" id="XP_025408510.1"/>
    </source>
</evidence>
<feature type="domain" description="Obg" evidence="7">
    <location>
        <begin position="64"/>
        <end position="219"/>
    </location>
</feature>
<dbReference type="SUPFAM" id="SSF52540">
    <property type="entry name" value="P-loop containing nucleoside triphosphate hydrolases"/>
    <property type="match status" value="1"/>
</dbReference>
<dbReference type="InterPro" id="IPR031167">
    <property type="entry name" value="G_OBG"/>
</dbReference>
<evidence type="ECO:0000313" key="10">
    <source>
        <dbReference type="RefSeq" id="XP_025408509.1"/>
    </source>
</evidence>
<dbReference type="InterPro" id="IPR045086">
    <property type="entry name" value="OBG_GTPase"/>
</dbReference>
<keyword evidence="4" id="KW-0342">GTP-binding</keyword>
<feature type="domain" description="OBG-type G" evidence="6">
    <location>
        <begin position="220"/>
        <end position="386"/>
    </location>
</feature>
<dbReference type="InterPro" id="IPR014100">
    <property type="entry name" value="GTP-bd_Obg/CgtA"/>
</dbReference>
<dbReference type="GO" id="GO:0000287">
    <property type="term" value="F:magnesium ion binding"/>
    <property type="evidence" value="ECO:0007669"/>
    <property type="project" value="InterPro"/>
</dbReference>
<dbReference type="EMBL" id="GGMS01004211">
    <property type="protein sequence ID" value="MBY73414.1"/>
    <property type="molecule type" value="Transcribed_RNA"/>
</dbReference>
<dbReference type="Pfam" id="PF01926">
    <property type="entry name" value="MMR_HSR1"/>
    <property type="match status" value="1"/>
</dbReference>
<feature type="compositionally biased region" description="Polar residues" evidence="5">
    <location>
        <begin position="38"/>
        <end position="47"/>
    </location>
</feature>
<dbReference type="PANTHER" id="PTHR11702:SF31">
    <property type="entry name" value="MITOCHONDRIAL RIBOSOME-ASSOCIATED GTPASE 2"/>
    <property type="match status" value="1"/>
</dbReference>
<name>A0A2S2Q6R1_9HEMI</name>
<protein>
    <submittedName>
        <fullName evidence="8">GTP-binding protein 5</fullName>
    </submittedName>
    <submittedName>
        <fullName evidence="10 11">Mitochondrial ribosome-associated GTPase 2</fullName>
    </submittedName>
</protein>
<dbReference type="PROSITE" id="PS51883">
    <property type="entry name" value="OBG"/>
    <property type="match status" value="1"/>
</dbReference>
<evidence type="ECO:0000256" key="4">
    <source>
        <dbReference type="ARBA" id="ARBA00023134"/>
    </source>
</evidence>
<dbReference type="PANTHER" id="PTHR11702">
    <property type="entry name" value="DEVELOPMENTALLY REGULATED GTP-BINDING PROTEIN-RELATED"/>
    <property type="match status" value="1"/>
</dbReference>
<keyword evidence="2" id="KW-0690">Ribosome biogenesis</keyword>
<comment type="similarity">
    <text evidence="1">Belongs to the TRAFAC class OBG-HflX-like GTPase superfamily. OBG GTPase family.</text>
</comment>
<dbReference type="RefSeq" id="XP_025408510.1">
    <property type="nucleotide sequence ID" value="XM_025552725.1"/>
</dbReference>
<dbReference type="PRINTS" id="PR00326">
    <property type="entry name" value="GTP1OBG"/>
</dbReference>
<dbReference type="GO" id="GO:0003924">
    <property type="term" value="F:GTPase activity"/>
    <property type="evidence" value="ECO:0007669"/>
    <property type="project" value="InterPro"/>
</dbReference>
<dbReference type="CDD" id="cd01898">
    <property type="entry name" value="Obg"/>
    <property type="match status" value="1"/>
</dbReference>
<accession>A0A2S2Q6R1</accession>
<evidence type="ECO:0000259" key="6">
    <source>
        <dbReference type="PROSITE" id="PS51710"/>
    </source>
</evidence>
<dbReference type="PROSITE" id="PS51710">
    <property type="entry name" value="G_OBG"/>
    <property type="match status" value="1"/>
</dbReference>
<dbReference type="AlphaFoldDB" id="A0A2S2Q6R1"/>
<evidence type="ECO:0000313" key="8">
    <source>
        <dbReference type="EMBL" id="MBY73414.1"/>
    </source>
</evidence>
<dbReference type="GO" id="GO:0005739">
    <property type="term" value="C:mitochondrion"/>
    <property type="evidence" value="ECO:0007669"/>
    <property type="project" value="TreeGrafter"/>
</dbReference>
<reference evidence="10 11" key="2">
    <citation type="submission" date="2025-04" db="UniProtKB">
        <authorList>
            <consortium name="RefSeq"/>
        </authorList>
    </citation>
    <scope>IDENTIFICATION</scope>
    <source>
        <tissue evidence="10 11">Whole body</tissue>
    </source>
</reference>
<dbReference type="PIRSF" id="PIRSF002401">
    <property type="entry name" value="GTP_bd_Obg/CgtA"/>
    <property type="match status" value="1"/>
</dbReference>
<evidence type="ECO:0000256" key="1">
    <source>
        <dbReference type="ARBA" id="ARBA00007699"/>
    </source>
</evidence>
<proteinExistence type="inferred from homology"/>
<dbReference type="Gene3D" id="3.40.50.300">
    <property type="entry name" value="P-loop containing nucleotide triphosphate hydrolases"/>
    <property type="match status" value="1"/>
</dbReference>
<dbReference type="GO" id="GO:0005525">
    <property type="term" value="F:GTP binding"/>
    <property type="evidence" value="ECO:0007669"/>
    <property type="project" value="UniProtKB-KW"/>
</dbReference>
<dbReference type="NCBIfam" id="TIGR02729">
    <property type="entry name" value="Obg_CgtA"/>
    <property type="match status" value="1"/>
</dbReference>
<keyword evidence="9" id="KW-1185">Reference proteome</keyword>
<dbReference type="SUPFAM" id="SSF82051">
    <property type="entry name" value="Obg GTP-binding protein N-terminal domain"/>
    <property type="match status" value="1"/>
</dbReference>